<dbReference type="AlphaFoldDB" id="A0A7L2XQ32"/>
<dbReference type="Proteomes" id="UP000545329">
    <property type="component" value="Unassembled WGS sequence"/>
</dbReference>
<dbReference type="EMBL" id="VZTN01016940">
    <property type="protein sequence ID" value="NXS82957.1"/>
    <property type="molecule type" value="Genomic_DNA"/>
</dbReference>
<comment type="caution">
    <text evidence="2">The sequence shown here is derived from an EMBL/GenBank/DDBJ whole genome shotgun (WGS) entry which is preliminary data.</text>
</comment>
<reference evidence="2 3" key="1">
    <citation type="submission" date="2019-09" db="EMBL/GenBank/DDBJ databases">
        <title>Bird 10,000 Genomes (B10K) Project - Family phase.</title>
        <authorList>
            <person name="Zhang G."/>
        </authorList>
    </citation>
    <scope>NUCLEOTIDE SEQUENCE [LARGE SCALE GENOMIC DNA]</scope>
    <source>
        <strain evidence="2">B10K-DU-002-58</strain>
        <tissue evidence="2">Muscle</tissue>
    </source>
</reference>
<feature type="non-terminal residue" evidence="2">
    <location>
        <position position="1"/>
    </location>
</feature>
<proteinExistence type="predicted"/>
<organism evidence="2 3">
    <name type="scientific">Erpornis zantholeuca</name>
    <dbReference type="NCBI Taxonomy" id="1112836"/>
    <lineage>
        <taxon>Eukaryota</taxon>
        <taxon>Metazoa</taxon>
        <taxon>Chordata</taxon>
        <taxon>Craniata</taxon>
        <taxon>Vertebrata</taxon>
        <taxon>Euteleostomi</taxon>
        <taxon>Archelosauria</taxon>
        <taxon>Archosauria</taxon>
        <taxon>Dinosauria</taxon>
        <taxon>Saurischia</taxon>
        <taxon>Theropoda</taxon>
        <taxon>Coelurosauria</taxon>
        <taxon>Aves</taxon>
        <taxon>Neognathae</taxon>
        <taxon>Neoaves</taxon>
        <taxon>Telluraves</taxon>
        <taxon>Australaves</taxon>
        <taxon>Passeriformes</taxon>
        <taxon>Sylvioidea</taxon>
        <taxon>Timaliidae</taxon>
        <taxon>Erpornis</taxon>
    </lineage>
</organism>
<evidence type="ECO:0000256" key="1">
    <source>
        <dbReference type="SAM" id="MobiDB-lite"/>
    </source>
</evidence>
<protein>
    <submittedName>
        <fullName evidence="2">CDCA2 protein</fullName>
    </submittedName>
</protein>
<sequence>MASKKPLLSPIPEIPEVFSSVSSPNSPKADAHFTEGAGLGDPKSSNGCKDTPQEPEAAGLRGKELSAAAVCPAPGLLQQAAATSSAGDSEVPGSLEPAPGTAAEIVPDAEGDFGTSEYFQQGRETPHEKEAKESSSLIEKEELKGNLLTGLEILEQRDVQEGAQRTECPQKDSVRGDPARRRRRSSSAFSFPPVENLEITGADVAVSSYSVEEVLSVPQAREGSPQPCRRRSSAGAEVRVRRSMRLSKDAASEGLAWIQLPCEITRQPPLPAAAPKARRSISTSTLAGSENIHHGEQNLLPFPAPGKENQGSAPPAAGPGRRWGRRRSLCEVTVREMPWAPTQRRRNTNCGCWKDRSNQKHSEEAETLELQLPEVSGISDFLK</sequence>
<gene>
    <name evidence="2" type="primary">Cdca2_0</name>
    <name evidence="2" type="ORF">ERPZAN_R14498</name>
</gene>
<feature type="region of interest" description="Disordered" evidence="1">
    <location>
        <begin position="344"/>
        <end position="368"/>
    </location>
</feature>
<evidence type="ECO:0000313" key="3">
    <source>
        <dbReference type="Proteomes" id="UP000545329"/>
    </source>
</evidence>
<feature type="compositionally biased region" description="Basic and acidic residues" evidence="1">
    <location>
        <begin position="353"/>
        <end position="364"/>
    </location>
</feature>
<accession>A0A7L2XQ32</accession>
<feature type="compositionally biased region" description="Basic and acidic residues" evidence="1">
    <location>
        <begin position="168"/>
        <end position="179"/>
    </location>
</feature>
<feature type="region of interest" description="Disordered" evidence="1">
    <location>
        <begin position="216"/>
        <end position="240"/>
    </location>
</feature>
<feature type="non-terminal residue" evidence="2">
    <location>
        <position position="383"/>
    </location>
</feature>
<name>A0A7L2XQ32_9PASS</name>
<evidence type="ECO:0000313" key="2">
    <source>
        <dbReference type="EMBL" id="NXS82957.1"/>
    </source>
</evidence>
<feature type="region of interest" description="Disordered" evidence="1">
    <location>
        <begin position="303"/>
        <end position="324"/>
    </location>
</feature>
<dbReference type="OrthoDB" id="9947694at2759"/>
<feature type="compositionally biased region" description="Basic and acidic residues" evidence="1">
    <location>
        <begin position="124"/>
        <end position="140"/>
    </location>
</feature>
<feature type="region of interest" description="Disordered" evidence="1">
    <location>
        <begin position="155"/>
        <end position="194"/>
    </location>
</feature>
<feature type="region of interest" description="Disordered" evidence="1">
    <location>
        <begin position="79"/>
        <end position="140"/>
    </location>
</feature>
<feature type="region of interest" description="Disordered" evidence="1">
    <location>
        <begin position="1"/>
        <end position="63"/>
    </location>
</feature>
<keyword evidence="3" id="KW-1185">Reference proteome</keyword>